<evidence type="ECO:0000256" key="3">
    <source>
        <dbReference type="ARBA" id="ARBA00022833"/>
    </source>
</evidence>
<dbReference type="InterPro" id="IPR047153">
    <property type="entry name" value="TRIM45/56/19-like"/>
</dbReference>
<keyword evidence="1" id="KW-0479">Metal-binding</keyword>
<evidence type="ECO:0000256" key="5">
    <source>
        <dbReference type="SAM" id="Coils"/>
    </source>
</evidence>
<comment type="caution">
    <text evidence="7">The sequence shown here is derived from an EMBL/GenBank/DDBJ whole genome shotgun (WGS) entry which is preliminary data.</text>
</comment>
<evidence type="ECO:0000259" key="6">
    <source>
        <dbReference type="PROSITE" id="PS50089"/>
    </source>
</evidence>
<dbReference type="Gene3D" id="3.30.40.10">
    <property type="entry name" value="Zinc/RING finger domain, C3HC4 (zinc finger)"/>
    <property type="match status" value="1"/>
</dbReference>
<keyword evidence="8" id="KW-1185">Reference proteome</keyword>
<dbReference type="InterPro" id="IPR013083">
    <property type="entry name" value="Znf_RING/FYVE/PHD"/>
</dbReference>
<keyword evidence="3" id="KW-0862">Zinc</keyword>
<evidence type="ECO:0000313" key="8">
    <source>
        <dbReference type="Proteomes" id="UP000298663"/>
    </source>
</evidence>
<dbReference type="STRING" id="34508.A0A4U5LY54"/>
<dbReference type="CDD" id="cd16449">
    <property type="entry name" value="RING-HC"/>
    <property type="match status" value="1"/>
</dbReference>
<keyword evidence="2 4" id="KW-0863">Zinc-finger</keyword>
<dbReference type="Proteomes" id="UP000298663">
    <property type="component" value="Unassembled WGS sequence"/>
</dbReference>
<dbReference type="OrthoDB" id="5876225at2759"/>
<dbReference type="GO" id="GO:0061630">
    <property type="term" value="F:ubiquitin protein ligase activity"/>
    <property type="evidence" value="ECO:0007669"/>
    <property type="project" value="TreeGrafter"/>
</dbReference>
<dbReference type="Pfam" id="PF13445">
    <property type="entry name" value="zf-RING_UBOX"/>
    <property type="match status" value="1"/>
</dbReference>
<dbReference type="InterPro" id="IPR027370">
    <property type="entry name" value="Znf-RING_euk"/>
</dbReference>
<dbReference type="SMART" id="SM00184">
    <property type="entry name" value="RING"/>
    <property type="match status" value="1"/>
</dbReference>
<accession>A0A4U5LY54</accession>
<feature type="coiled-coil region" evidence="5">
    <location>
        <begin position="519"/>
        <end position="546"/>
    </location>
</feature>
<dbReference type="InterPro" id="IPR001841">
    <property type="entry name" value="Znf_RING"/>
</dbReference>
<dbReference type="PANTHER" id="PTHR25462">
    <property type="entry name" value="BONUS, ISOFORM C-RELATED"/>
    <property type="match status" value="1"/>
</dbReference>
<gene>
    <name evidence="7" type="ORF">L596_028316</name>
</gene>
<proteinExistence type="predicted"/>
<evidence type="ECO:0000256" key="1">
    <source>
        <dbReference type="ARBA" id="ARBA00022723"/>
    </source>
</evidence>
<protein>
    <recommendedName>
        <fullName evidence="6">RING-type domain-containing protein</fullName>
    </recommendedName>
</protein>
<reference evidence="7 8" key="1">
    <citation type="journal article" date="2015" name="Genome Biol.">
        <title>Comparative genomics of Steinernema reveals deeply conserved gene regulatory networks.</title>
        <authorList>
            <person name="Dillman A.R."/>
            <person name="Macchietto M."/>
            <person name="Porter C.F."/>
            <person name="Rogers A."/>
            <person name="Williams B."/>
            <person name="Antoshechkin I."/>
            <person name="Lee M.M."/>
            <person name="Goodwin Z."/>
            <person name="Lu X."/>
            <person name="Lewis E.E."/>
            <person name="Goodrich-Blair H."/>
            <person name="Stock S.P."/>
            <person name="Adams B.J."/>
            <person name="Sternberg P.W."/>
            <person name="Mortazavi A."/>
        </authorList>
    </citation>
    <scope>NUCLEOTIDE SEQUENCE [LARGE SCALE GENOMIC DNA]</scope>
    <source>
        <strain evidence="7 8">ALL</strain>
    </source>
</reference>
<sequence>MTKNSSKGELPQPPIEFFRPPHRFAGAIHSDPMEQIAHFSVGGLRAPFAVDSASNGIVFKKDQNTASHLSLVTNEVTQLQLSDRSFQIFSISSFPEIGLVVCLNNSGLLYVAKASVEENQLVLHSPKFSGTKCAVFPENGDTLGFFSMVVTPDKSLLQVLVLKNTFTKQIPSQYVIEVKESPTIDKVQFRKEFFGFSHHIFQISCDNKFIRKSLAGIGKILTTQTYDLKANKHPPEFEKLTIVQIDDETLVGVFSSNDSEEAQGQAELWQLEWGTCTWHRFPLEVHHSHWPVANASLRIQASDVFLVGDCGVKDCATRSHLFKLRLKQPKTLAYLSAIPEERFSELLNQASCSSSSNEALEDSDFDDVLECAVCQSLFENPKQLVCGHSFCEKCCKKMASESGIVCPLCRSETTLERTLPTNYILKQVVGKFKRQRMRMSRLVPCSMCPESLHNERLFGCKTCHEENLIENALCARCGLTQHPGHHVVSLEILSHLDKENLTYSLSSLVNNCPNNSDLVASIDESLKNMKEKLDKTSQKSMEHAEKFQKTVETTTKLPFVTKGYSATVLEEVAESGKLLKEINTVLQMQANTLKKCEELFDKFV</sequence>
<dbReference type="PROSITE" id="PS50089">
    <property type="entry name" value="ZF_RING_2"/>
    <property type="match status" value="1"/>
</dbReference>
<feature type="domain" description="RING-type" evidence="6">
    <location>
        <begin position="371"/>
        <end position="410"/>
    </location>
</feature>
<dbReference type="PANTHER" id="PTHR25462:SF306">
    <property type="entry name" value="TRIPARTITE MOTIF CONTAINING 9"/>
    <property type="match status" value="1"/>
</dbReference>
<dbReference type="GO" id="GO:0008270">
    <property type="term" value="F:zinc ion binding"/>
    <property type="evidence" value="ECO:0007669"/>
    <property type="project" value="UniProtKB-KW"/>
</dbReference>
<dbReference type="SUPFAM" id="SSF57850">
    <property type="entry name" value="RING/U-box"/>
    <property type="match status" value="1"/>
</dbReference>
<evidence type="ECO:0000256" key="4">
    <source>
        <dbReference type="PROSITE-ProRule" id="PRU00175"/>
    </source>
</evidence>
<evidence type="ECO:0000256" key="2">
    <source>
        <dbReference type="ARBA" id="ARBA00022771"/>
    </source>
</evidence>
<reference evidence="7 8" key="2">
    <citation type="journal article" date="2019" name="G3 (Bethesda)">
        <title>Hybrid Assembly of the Genome of the Entomopathogenic Nematode Steinernema carpocapsae Identifies the X-Chromosome.</title>
        <authorList>
            <person name="Serra L."/>
            <person name="Macchietto M."/>
            <person name="Macias-Munoz A."/>
            <person name="McGill C.J."/>
            <person name="Rodriguez I.M."/>
            <person name="Rodriguez B."/>
            <person name="Murad R."/>
            <person name="Mortazavi A."/>
        </authorList>
    </citation>
    <scope>NUCLEOTIDE SEQUENCE [LARGE SCALE GENOMIC DNA]</scope>
    <source>
        <strain evidence="7 8">ALL</strain>
    </source>
</reference>
<evidence type="ECO:0000313" key="7">
    <source>
        <dbReference type="EMBL" id="TKR61169.1"/>
    </source>
</evidence>
<dbReference type="EMBL" id="AZBU02000011">
    <property type="protein sequence ID" value="TKR61169.1"/>
    <property type="molecule type" value="Genomic_DNA"/>
</dbReference>
<keyword evidence="5" id="KW-0175">Coiled coil</keyword>
<name>A0A4U5LY54_STECR</name>
<dbReference type="AlphaFoldDB" id="A0A4U5LY54"/>
<organism evidence="7 8">
    <name type="scientific">Steinernema carpocapsae</name>
    <name type="common">Entomopathogenic nematode</name>
    <dbReference type="NCBI Taxonomy" id="34508"/>
    <lineage>
        <taxon>Eukaryota</taxon>
        <taxon>Metazoa</taxon>
        <taxon>Ecdysozoa</taxon>
        <taxon>Nematoda</taxon>
        <taxon>Chromadorea</taxon>
        <taxon>Rhabditida</taxon>
        <taxon>Tylenchina</taxon>
        <taxon>Panagrolaimomorpha</taxon>
        <taxon>Strongyloidoidea</taxon>
        <taxon>Steinernematidae</taxon>
        <taxon>Steinernema</taxon>
    </lineage>
</organism>